<evidence type="ECO:0000313" key="2">
    <source>
        <dbReference type="EMBL" id="KAL2918970.1"/>
    </source>
</evidence>
<evidence type="ECO:0000256" key="1">
    <source>
        <dbReference type="SAM" id="MobiDB-lite"/>
    </source>
</evidence>
<organism evidence="2 3">
    <name type="scientific">Polyrhizophydium stewartii</name>
    <dbReference type="NCBI Taxonomy" id="2732419"/>
    <lineage>
        <taxon>Eukaryota</taxon>
        <taxon>Fungi</taxon>
        <taxon>Fungi incertae sedis</taxon>
        <taxon>Chytridiomycota</taxon>
        <taxon>Chytridiomycota incertae sedis</taxon>
        <taxon>Chytridiomycetes</taxon>
        <taxon>Rhizophydiales</taxon>
        <taxon>Rhizophydiales incertae sedis</taxon>
        <taxon>Polyrhizophydium</taxon>
    </lineage>
</organism>
<keyword evidence="3" id="KW-1185">Reference proteome</keyword>
<reference evidence="2 3" key="1">
    <citation type="submission" date="2023-09" db="EMBL/GenBank/DDBJ databases">
        <title>Pangenome analysis of Batrachochytrium dendrobatidis and related Chytrids.</title>
        <authorList>
            <person name="Yacoub M.N."/>
            <person name="Stajich J.E."/>
            <person name="James T.Y."/>
        </authorList>
    </citation>
    <scope>NUCLEOTIDE SEQUENCE [LARGE SCALE GENOMIC DNA]</scope>
    <source>
        <strain evidence="2 3">JEL0888</strain>
    </source>
</reference>
<sequence>MRQTHIDRKSRGQQRIKHKEIDSHIKTRFPNHAVICKVCCNIVSLQTCRKSYKWLKTCETHQSKTGCCKTIALGAATLSQRPDMAAGLRIHTEPSNRTGSGTIAADLHDIAPMQVDGAVEGDVAAGGANAAVAATGSAANMGETVCWVKEHTTSKCCSKCGKEMQQAVLHKQLPPTEDELKAWARSKQDRQIKRKAHSLVKLARKHIQPDNQQVVRLSILPRPLQITQEEAGMAIKFARSEATSKVAARLEAALTAALQAAAQGGANAARQQTNRKRQSSGVNNHKLSWLPPVSVKPQLKGADRMVARNYDAKNLLMPWGLRHCGHCDTIWCRDKNACINVHWRAMFYLQEPLNDKDGNPVVREDGPLYLRHREHSQA</sequence>
<dbReference type="Proteomes" id="UP001527925">
    <property type="component" value="Unassembled WGS sequence"/>
</dbReference>
<proteinExistence type="predicted"/>
<feature type="region of interest" description="Disordered" evidence="1">
    <location>
        <begin position="266"/>
        <end position="287"/>
    </location>
</feature>
<name>A0ABR4NHG5_9FUNG</name>
<accession>A0ABR4NHG5</accession>
<dbReference type="EMBL" id="JADGIZ020000004">
    <property type="protein sequence ID" value="KAL2918970.1"/>
    <property type="molecule type" value="Genomic_DNA"/>
</dbReference>
<evidence type="ECO:0000313" key="3">
    <source>
        <dbReference type="Proteomes" id="UP001527925"/>
    </source>
</evidence>
<protein>
    <submittedName>
        <fullName evidence="2">Uncharacterized protein</fullName>
    </submittedName>
</protein>
<comment type="caution">
    <text evidence="2">The sequence shown here is derived from an EMBL/GenBank/DDBJ whole genome shotgun (WGS) entry which is preliminary data.</text>
</comment>
<gene>
    <name evidence="2" type="ORF">HK105_201240</name>
</gene>